<dbReference type="RefSeq" id="WP_142832520.1">
    <property type="nucleotide sequence ID" value="NZ_CP117269.1"/>
</dbReference>
<dbReference type="SUPFAM" id="SSF52540">
    <property type="entry name" value="P-loop containing nucleoside triphosphate hydrolases"/>
    <property type="match status" value="1"/>
</dbReference>
<dbReference type="InterPro" id="IPR038729">
    <property type="entry name" value="Rad50/SbcC_AAA"/>
</dbReference>
<dbReference type="Pfam" id="PF13476">
    <property type="entry name" value="AAA_23"/>
    <property type="match status" value="1"/>
</dbReference>
<dbReference type="Proteomes" id="UP000318939">
    <property type="component" value="Plasmid pTi6.2"/>
</dbReference>
<gene>
    <name evidence="2" type="ORF">PR018_25035</name>
</gene>
<feature type="domain" description="Rad50/SbcC-type AAA" evidence="1">
    <location>
        <begin position="103"/>
        <end position="246"/>
    </location>
</feature>
<dbReference type="InterPro" id="IPR027417">
    <property type="entry name" value="P-loop_NTPase"/>
</dbReference>
<evidence type="ECO:0000313" key="2">
    <source>
        <dbReference type="EMBL" id="WFS26296.1"/>
    </source>
</evidence>
<dbReference type="PANTHER" id="PTHR32114:SF2">
    <property type="entry name" value="ABC TRANSPORTER ABCH.3"/>
    <property type="match status" value="1"/>
</dbReference>
<accession>A0ABY8IRE7</accession>
<protein>
    <submittedName>
        <fullName evidence="2">AAA family ATPase</fullName>
    </submittedName>
</protein>
<dbReference type="EMBL" id="CP117269">
    <property type="protein sequence ID" value="WFS26296.1"/>
    <property type="molecule type" value="Genomic_DNA"/>
</dbReference>
<reference evidence="2" key="1">
    <citation type="journal article" date="2019" name="Phytopathology">
        <title>A Novel Group of Rhizobium tumorigenes-Like Agrobacteria Associated with Crown Gall Disease of Rhododendron and Blueberry.</title>
        <authorList>
            <person name="Kuzmanovic N."/>
            <person name="Behrens P."/>
            <person name="Idczak E."/>
            <person name="Wagner S."/>
            <person name="Gotz M."/>
            <person name="Sproer C."/>
            <person name="Bunk B."/>
            <person name="Overmann J."/>
            <person name="Smalla K."/>
        </authorList>
    </citation>
    <scope>NUCLEOTIDE SEQUENCE</scope>
    <source>
        <strain evidence="2">Rho-6.2</strain>
    </source>
</reference>
<name>A0ABY8IRE7_9HYPH</name>
<geneLocation type="plasmid" evidence="2 3">
    <name>pTi6.2</name>
</geneLocation>
<evidence type="ECO:0000313" key="3">
    <source>
        <dbReference type="Proteomes" id="UP000318939"/>
    </source>
</evidence>
<organism evidence="2 3">
    <name type="scientific">Rhizobium rhododendri</name>
    <dbReference type="NCBI Taxonomy" id="2506430"/>
    <lineage>
        <taxon>Bacteria</taxon>
        <taxon>Pseudomonadati</taxon>
        <taxon>Pseudomonadota</taxon>
        <taxon>Alphaproteobacteria</taxon>
        <taxon>Hyphomicrobiales</taxon>
        <taxon>Rhizobiaceae</taxon>
        <taxon>Rhizobium/Agrobacterium group</taxon>
        <taxon>Rhizobium</taxon>
    </lineage>
</organism>
<sequence>MAVTAAFGFDENADLESNLTKFNTHLGLHDAALSAQLTTFYPVLRDETYTSSTVWNAMVQAILDAEAAAAQQTTAPTPAATGATAAAAVPPVAGPTGWFLEGLSIEGFRGINNEGKPLELKFKSDKVNSVSAVNGVGKTSVYDAIRYAISGRLPWLEELPPGDRDGEYYLNRFHPAQTATIKLSLREMVTNQPCEIEVKRDSSGTRTVSASGTWDGNAILQSLNREFVLLDGPTFQNFIAAKPQARGRTFAGLLGLSDYSRMRQALAALANTRAFNNHFGAQAHTQAQAHAQKGINDARDALKRDHLILTGDEWGTMPLADGLANCFSALEQIGPLTALCAGKTFREIDVDACIEAVKAAEGGPQRERLGECVRLRQELVTLSVQAPDAERTNQLANVAKNREEAVAKTAGDVILQLYQAGAKALELPEWANAGICPLCDSAVAHDLHSHVGTKLSAFTALDEATQAVGLEWNEEGWADLTELEKLLEPDAAKRPIAALSDTAQKGVLTEAQAKALAVWLGTLRERAGARDAALEKEQRELEKILPQSSVEVTKKVEAARRMQESLGKLDAAQTDLDREKARAGRVSRLKTFLDRASDDFGVAEAAISKARLAAVEPVFKTNFAEMSFFGVTPEVVKRANSEDLQIRLQEFHGLADLSPQALLSESYRNAFAIALYLAAASLYGGMPKFIVLDDVTSSFDAGHQLYLVELLRKSFARPANPDGLQVILLSHDTMLEKLFNKHTGSGVWWHQRLEGNPQFAVLPQAGAVNKVRDLTISMLQAGQADFAKEGVRQYLEYRLSDLISKLRIPVPVDVAFNDNKQLAGEFLGAIDAAVKLHKAGGSLILEPAQEAGLNANMATIVANFTSHWGTGQALAFTAPALLGVMNAIDQYCDCFTFVPNPGDPRKLYKSLSQKL</sequence>
<dbReference type="PANTHER" id="PTHR32114">
    <property type="entry name" value="ABC TRANSPORTER ABCH.3"/>
    <property type="match status" value="1"/>
</dbReference>
<evidence type="ECO:0000259" key="1">
    <source>
        <dbReference type="Pfam" id="PF13476"/>
    </source>
</evidence>
<reference evidence="2" key="2">
    <citation type="journal article" date="2023" name="MicrobiologyOpen">
        <title>Genomics of the tumorigenes clade of the family Rhizobiaceae and description of Rhizobium rhododendri sp. nov.</title>
        <authorList>
            <person name="Kuzmanovic N."/>
            <person name="diCenzo G.C."/>
            <person name="Bunk B."/>
            <person name="Sproeer C."/>
            <person name="Fruehling A."/>
            <person name="Neumann-Schaal M."/>
            <person name="Overmann J."/>
            <person name="Smalla K."/>
        </authorList>
    </citation>
    <scope>NUCLEOTIDE SEQUENCE</scope>
    <source>
        <strain evidence="2">Rho-6.2</strain>
        <plasmid evidence="2">pTi6.2</plasmid>
    </source>
</reference>
<keyword evidence="3" id="KW-1185">Reference proteome</keyword>
<dbReference type="Gene3D" id="3.40.50.300">
    <property type="entry name" value="P-loop containing nucleotide triphosphate hydrolases"/>
    <property type="match status" value="2"/>
</dbReference>
<keyword evidence="2" id="KW-0614">Plasmid</keyword>
<proteinExistence type="predicted"/>